<organism evidence="1 2">
    <name type="scientific">Hymenolepis diminuta</name>
    <name type="common">Rat tapeworm</name>
    <dbReference type="NCBI Taxonomy" id="6216"/>
    <lineage>
        <taxon>Eukaryota</taxon>
        <taxon>Metazoa</taxon>
        <taxon>Spiralia</taxon>
        <taxon>Lophotrochozoa</taxon>
        <taxon>Platyhelminthes</taxon>
        <taxon>Cestoda</taxon>
        <taxon>Eucestoda</taxon>
        <taxon>Cyclophyllidea</taxon>
        <taxon>Hymenolepididae</taxon>
        <taxon>Hymenolepis</taxon>
    </lineage>
</organism>
<evidence type="ECO:0000313" key="2">
    <source>
        <dbReference type="Proteomes" id="UP000321570"/>
    </source>
</evidence>
<reference evidence="1 2" key="1">
    <citation type="submission" date="2019-07" db="EMBL/GenBank/DDBJ databases">
        <authorList>
            <person name="Jastrzebski P J."/>
            <person name="Paukszto L."/>
            <person name="Jastrzebski P J."/>
        </authorList>
    </citation>
    <scope>NUCLEOTIDE SEQUENCE [LARGE SCALE GENOMIC DNA]</scope>
    <source>
        <strain evidence="1 2">WMS-il1</strain>
    </source>
</reference>
<sequence>MVFSTAIPVKVANNEMKLCPSVRDTVKVTNLAHSTESFIPNVIPARFVSKPTMPNQQSVPTSCTLDHQTSKISRLAEQREDCCTFASPKTLKSSTKIKSPKCHGQCKRIRAKLILVCRPKRSAPADERCKQPEEIGLVKSASHSKEIMSKWLHKIQARPTISHRIPLCTHKLKSLCLILISVFMDLPKEPLTLC</sequence>
<dbReference type="Proteomes" id="UP000321570">
    <property type="component" value="Unassembled WGS sequence"/>
</dbReference>
<dbReference type="EMBL" id="CABIJS010000011">
    <property type="protein sequence ID" value="VUZ39287.1"/>
    <property type="molecule type" value="Genomic_DNA"/>
</dbReference>
<evidence type="ECO:0000313" key="1">
    <source>
        <dbReference type="EMBL" id="VUZ39287.1"/>
    </source>
</evidence>
<proteinExistence type="predicted"/>
<protein>
    <submittedName>
        <fullName evidence="1">Uncharacterized protein</fullName>
    </submittedName>
</protein>
<name>A0A564XWB0_HYMDI</name>
<keyword evidence="2" id="KW-1185">Reference proteome</keyword>
<dbReference type="AlphaFoldDB" id="A0A564XWB0"/>
<accession>A0A564XWB0</accession>
<gene>
    <name evidence="1" type="ORF">WMSIL1_LOCUS598</name>
</gene>